<evidence type="ECO:0000313" key="3">
    <source>
        <dbReference type="EMBL" id="CAA9569494.1"/>
    </source>
</evidence>
<dbReference type="InterPro" id="IPR000182">
    <property type="entry name" value="GNAT_dom"/>
</dbReference>
<reference evidence="3" key="1">
    <citation type="submission" date="2020-02" db="EMBL/GenBank/DDBJ databases">
        <authorList>
            <person name="Meier V. D."/>
        </authorList>
    </citation>
    <scope>NUCLEOTIDE SEQUENCE</scope>
    <source>
        <strain evidence="3">AVDCRST_MAG87</strain>
    </source>
</reference>
<dbReference type="Gene3D" id="3.40.630.30">
    <property type="match status" value="2"/>
</dbReference>
<dbReference type="GO" id="GO:0005737">
    <property type="term" value="C:cytoplasm"/>
    <property type="evidence" value="ECO:0007669"/>
    <property type="project" value="TreeGrafter"/>
</dbReference>
<feature type="region of interest" description="Disordered" evidence="1">
    <location>
        <begin position="1"/>
        <end position="31"/>
    </location>
</feature>
<dbReference type="CDD" id="cd04301">
    <property type="entry name" value="NAT_SF"/>
    <property type="match status" value="1"/>
</dbReference>
<accession>A0A6J4V7G2</accession>
<dbReference type="AlphaFoldDB" id="A0A6J4V7G2"/>
<dbReference type="GO" id="GO:1990189">
    <property type="term" value="F:protein N-terminal-serine acetyltransferase activity"/>
    <property type="evidence" value="ECO:0007669"/>
    <property type="project" value="TreeGrafter"/>
</dbReference>
<feature type="domain" description="N-acetyltransferase" evidence="2">
    <location>
        <begin position="238"/>
        <end position="394"/>
    </location>
</feature>
<evidence type="ECO:0000259" key="2">
    <source>
        <dbReference type="PROSITE" id="PS51186"/>
    </source>
</evidence>
<dbReference type="PANTHER" id="PTHR43441:SF6">
    <property type="entry name" value="N-ACETYLTRANSFERASE DOMAIN-CONTAINING PROTEIN"/>
    <property type="match status" value="1"/>
</dbReference>
<dbReference type="EMBL" id="CADCWJ010000507">
    <property type="protein sequence ID" value="CAA9569494.1"/>
    <property type="molecule type" value="Genomic_DNA"/>
</dbReference>
<dbReference type="GO" id="GO:0008999">
    <property type="term" value="F:protein-N-terminal-alanine acetyltransferase activity"/>
    <property type="evidence" value="ECO:0007669"/>
    <property type="project" value="TreeGrafter"/>
</dbReference>
<evidence type="ECO:0000256" key="1">
    <source>
        <dbReference type="SAM" id="MobiDB-lite"/>
    </source>
</evidence>
<organism evidence="3">
    <name type="scientific">uncultured Thermomicrobiales bacterium</name>
    <dbReference type="NCBI Taxonomy" id="1645740"/>
    <lineage>
        <taxon>Bacteria</taxon>
        <taxon>Pseudomonadati</taxon>
        <taxon>Thermomicrobiota</taxon>
        <taxon>Thermomicrobia</taxon>
        <taxon>Thermomicrobiales</taxon>
        <taxon>environmental samples</taxon>
    </lineage>
</organism>
<dbReference type="InterPro" id="IPR051908">
    <property type="entry name" value="Ribosomal_N-acetyltransferase"/>
</dbReference>
<sequence length="422" mass="47356">MTITEREQQASTTVPDGSVDKPAPGTGHEGQTFLVGDEVYLRAIEPSDATYAPSWKNTVFPKSTEYYEKWIKEDMVKEERTATYLIIRKRDDVPVGSIKANYWDPSVFLEPYVDPIYADSGQRWLAEALTLMLPWLVDEQHRPIAVVAVNSSQTAAIAALETAGARQTARFRDKVRIHGGRADELVFEYLNSLWVKTLGDPNDQPIERSGTGDPRPVPLKVELDGDPPKNAVMVGSRVYLRPFEKKDADEVALWSRRETEPFWSNGRAMRSAVGFASWTEGLEKDDPPEWIRFAVCLRENDELIGAVGIDGVDFVNGCGESESEIHRPEYRGGGYGSEAKHLLFDYAFNRLKLHSLQSFVIFPNTRSAAALRKQGYTEVGRLNWDYTSDGRFANLVCFELLAADWRALPRASRPNANETSAS</sequence>
<dbReference type="SUPFAM" id="SSF55729">
    <property type="entry name" value="Acyl-CoA N-acyltransferases (Nat)"/>
    <property type="match status" value="2"/>
</dbReference>
<dbReference type="PROSITE" id="PS51186">
    <property type="entry name" value="GNAT"/>
    <property type="match status" value="1"/>
</dbReference>
<dbReference type="PANTHER" id="PTHR43441">
    <property type="entry name" value="RIBOSOMAL-PROTEIN-SERINE ACETYLTRANSFERASE"/>
    <property type="match status" value="1"/>
</dbReference>
<proteinExistence type="predicted"/>
<name>A0A6J4V7G2_9BACT</name>
<dbReference type="Pfam" id="PF13302">
    <property type="entry name" value="Acetyltransf_3"/>
    <property type="match status" value="1"/>
</dbReference>
<gene>
    <name evidence="3" type="ORF">AVDCRST_MAG87-2273</name>
</gene>
<protein>
    <recommendedName>
        <fullName evidence="2">N-acetyltransferase domain-containing protein</fullName>
    </recommendedName>
</protein>
<dbReference type="InterPro" id="IPR016181">
    <property type="entry name" value="Acyl_CoA_acyltransferase"/>
</dbReference>